<dbReference type="GO" id="GO:0016747">
    <property type="term" value="F:acyltransferase activity, transferring groups other than amino-acyl groups"/>
    <property type="evidence" value="ECO:0007669"/>
    <property type="project" value="InterPro"/>
</dbReference>
<proteinExistence type="predicted"/>
<keyword evidence="3" id="KW-1185">Reference proteome</keyword>
<comment type="caution">
    <text evidence="2">The sequence shown here is derived from an EMBL/GenBank/DDBJ whole genome shotgun (WGS) entry which is preliminary data.</text>
</comment>
<dbReference type="SUPFAM" id="SSF55729">
    <property type="entry name" value="Acyl-CoA N-acyltransferases (Nat)"/>
    <property type="match status" value="1"/>
</dbReference>
<name>A0A7X5QFP3_9GAMM</name>
<dbReference type="EMBL" id="PUJW01000017">
    <property type="protein sequence ID" value="NHB93561.1"/>
    <property type="molecule type" value="Genomic_DNA"/>
</dbReference>
<evidence type="ECO:0000313" key="3">
    <source>
        <dbReference type="Proteomes" id="UP000591844"/>
    </source>
</evidence>
<dbReference type="InterPro" id="IPR016181">
    <property type="entry name" value="Acyl_CoA_acyltransferase"/>
</dbReference>
<dbReference type="Pfam" id="PF00583">
    <property type="entry name" value="Acetyltransf_1"/>
    <property type="match status" value="1"/>
</dbReference>
<evidence type="ECO:0000259" key="1">
    <source>
        <dbReference type="PROSITE" id="PS51186"/>
    </source>
</evidence>
<dbReference type="Gene3D" id="3.40.630.30">
    <property type="match status" value="1"/>
</dbReference>
<dbReference type="CDD" id="cd04301">
    <property type="entry name" value="NAT_SF"/>
    <property type="match status" value="1"/>
</dbReference>
<reference evidence="2 3" key="1">
    <citation type="submission" date="2018-02" db="EMBL/GenBank/DDBJ databases">
        <authorList>
            <person name="Machado R.A."/>
        </authorList>
    </citation>
    <scope>NUCLEOTIDE SEQUENCE [LARGE SCALE GENOMIC DNA]</scope>
    <source>
        <strain evidence="2 3">DSM 19724</strain>
    </source>
</reference>
<organism evidence="2 3">
    <name type="scientific">Photorhabdus cinerea</name>
    <dbReference type="NCBI Taxonomy" id="471575"/>
    <lineage>
        <taxon>Bacteria</taxon>
        <taxon>Pseudomonadati</taxon>
        <taxon>Pseudomonadota</taxon>
        <taxon>Gammaproteobacteria</taxon>
        <taxon>Enterobacterales</taxon>
        <taxon>Morganellaceae</taxon>
        <taxon>Photorhabdus</taxon>
    </lineage>
</organism>
<protein>
    <recommendedName>
        <fullName evidence="1">N-acetyltransferase domain-containing protein</fullName>
    </recommendedName>
</protein>
<dbReference type="InterPro" id="IPR000182">
    <property type="entry name" value="GNAT_dom"/>
</dbReference>
<sequence>MDGKIVGQVGIETYQNLWRRHVATFGMAVHADYQGQGIGGELIKAMLDMCDSWFTLDAI</sequence>
<dbReference type="Proteomes" id="UP000591844">
    <property type="component" value="Unassembled WGS sequence"/>
</dbReference>
<accession>A0A7X5QFP3</accession>
<gene>
    <name evidence="2" type="ORF">C5469_15995</name>
</gene>
<dbReference type="PROSITE" id="PS51186">
    <property type="entry name" value="GNAT"/>
    <property type="match status" value="1"/>
</dbReference>
<evidence type="ECO:0000313" key="2">
    <source>
        <dbReference type="EMBL" id="NHB93561.1"/>
    </source>
</evidence>
<feature type="domain" description="N-acetyltransferase" evidence="1">
    <location>
        <begin position="1"/>
        <end position="59"/>
    </location>
</feature>
<dbReference type="AlphaFoldDB" id="A0A7X5QFP3"/>